<keyword evidence="2" id="KW-1185">Reference proteome</keyword>
<name>A0A3A8ITM9_9BACT</name>
<reference evidence="2" key="1">
    <citation type="submission" date="2018-09" db="EMBL/GenBank/DDBJ databases">
        <authorList>
            <person name="Livingstone P.G."/>
            <person name="Whitworth D.E."/>
        </authorList>
    </citation>
    <scope>NUCLEOTIDE SEQUENCE [LARGE SCALE GENOMIC DNA]</scope>
    <source>
        <strain evidence="2">CA054A</strain>
    </source>
</reference>
<proteinExistence type="predicted"/>
<sequence length="126" mass="14192">MVSFEGAQAFDEIAKRWALHDGRIHSIVVSRAEGAEVAVEIDCRPRHESAVGQLRLRFEGVVRFDFAWSEENDFYVVSGYKAVVRPSGFYLSLDPYDDRDTAVDARDGSVVEARRVQADFMMKASS</sequence>
<evidence type="ECO:0000313" key="1">
    <source>
        <dbReference type="EMBL" id="RKG81651.1"/>
    </source>
</evidence>
<dbReference type="AlphaFoldDB" id="A0A3A8ITM9"/>
<comment type="caution">
    <text evidence="1">The sequence shown here is derived from an EMBL/GenBank/DDBJ whole genome shotgun (WGS) entry which is preliminary data.</text>
</comment>
<dbReference type="EMBL" id="RAVZ01000206">
    <property type="protein sequence ID" value="RKG81651.1"/>
    <property type="molecule type" value="Genomic_DNA"/>
</dbReference>
<dbReference type="OrthoDB" id="5518582at2"/>
<accession>A0A3A8ITM9</accession>
<dbReference type="Proteomes" id="UP000268094">
    <property type="component" value="Unassembled WGS sequence"/>
</dbReference>
<gene>
    <name evidence="1" type="ORF">D7V88_26110</name>
</gene>
<organism evidence="1 2">
    <name type="scientific">Corallococcus terminator</name>
    <dbReference type="NCBI Taxonomy" id="2316733"/>
    <lineage>
        <taxon>Bacteria</taxon>
        <taxon>Pseudomonadati</taxon>
        <taxon>Myxococcota</taxon>
        <taxon>Myxococcia</taxon>
        <taxon>Myxococcales</taxon>
        <taxon>Cystobacterineae</taxon>
        <taxon>Myxococcaceae</taxon>
        <taxon>Corallococcus</taxon>
    </lineage>
</organism>
<evidence type="ECO:0000313" key="2">
    <source>
        <dbReference type="Proteomes" id="UP000268094"/>
    </source>
</evidence>
<protein>
    <submittedName>
        <fullName evidence="1">Uncharacterized protein</fullName>
    </submittedName>
</protein>